<evidence type="ECO:0000256" key="1">
    <source>
        <dbReference type="ARBA" id="ARBA00010139"/>
    </source>
</evidence>
<evidence type="ECO:0000313" key="3">
    <source>
        <dbReference type="EMBL" id="RFU26931.1"/>
    </source>
</evidence>
<keyword evidence="2" id="KW-0560">Oxidoreductase</keyword>
<dbReference type="Gene3D" id="3.50.50.60">
    <property type="entry name" value="FAD/NAD(P)-binding domain"/>
    <property type="match status" value="2"/>
</dbReference>
<dbReference type="PANTHER" id="PTHR42877:SF11">
    <property type="entry name" value="MONOOXYGENASE, PUTATIVE (AFU_ORTHOLOGUE AFUA_6G13790)-RELATED"/>
    <property type="match status" value="1"/>
</dbReference>
<feature type="non-terminal residue" evidence="3">
    <location>
        <position position="580"/>
    </location>
</feature>
<accession>A0A3E2H0R7</accession>
<dbReference type="Proteomes" id="UP000258309">
    <property type="component" value="Unassembled WGS sequence"/>
</dbReference>
<dbReference type="SUPFAM" id="SSF51905">
    <property type="entry name" value="FAD/NAD(P)-binding domain"/>
    <property type="match status" value="3"/>
</dbReference>
<sequence>MAPALMEDLGISTYGMKINTTLDTANVKTNGTTNGHREEYKLLPRPAFEKRKLRVICIGAGIAGIAAAYKYQNDLENVDFVIYEKNDDVGGTWYENRYPGCACDIPAHAYTYSWEGNPNWSRFYVEAPELHTYFKGCAVKWNCMQYIKLNHRVTAARWSESKSGWDVKIEFNGEEFDDFCHVLLNCNGILNNWKWPEIEGLHSFTGKLLHSARWDADWVYEGKTVAVIGGGSSAIQIVPQMQPVVKHLVSFNRSPNWITPEFGQVMAKDGRATIFTKEEINRFNEDKKYFLQFRKNLQNGGSATYPLYYKNSKMQEQVFQKYAELMKQRLGGDEELCEKLIPKFSVGCRRFTPGEGYLEALASKNATVVADNIAKVDEKGIFTIDGRYFEVDAIICATGFDCSHRPPFPVIGRDGRDLAEYWKDTPLHYMSVAAPGFPNYFITGGPNSPIANGSLISGLETEINYAYKCLTKMQRENIASMELTEDAMKEFLIHRDALMNEMVWSSFCRSWYKNGTVDGPVIGPSIGSTWHFNEMLENPRYEDYKFTYLYNNRFSYLGMGRTVKEFQETDLATHLREPGA</sequence>
<dbReference type="InterPro" id="IPR000960">
    <property type="entry name" value="Flavin_mOase"/>
</dbReference>
<evidence type="ECO:0000313" key="4">
    <source>
        <dbReference type="Proteomes" id="UP000258309"/>
    </source>
</evidence>
<dbReference type="OrthoDB" id="74360at2759"/>
<comment type="similarity">
    <text evidence="1">Belongs to the FAD-binding monooxygenase family.</text>
</comment>
<gene>
    <name evidence="3" type="ORF">B7463_g9411</name>
</gene>
<feature type="non-terminal residue" evidence="3">
    <location>
        <position position="1"/>
    </location>
</feature>
<organism evidence="3 4">
    <name type="scientific">Scytalidium lignicola</name>
    <name type="common">Hyphomycete</name>
    <dbReference type="NCBI Taxonomy" id="5539"/>
    <lineage>
        <taxon>Eukaryota</taxon>
        <taxon>Fungi</taxon>
        <taxon>Dikarya</taxon>
        <taxon>Ascomycota</taxon>
        <taxon>Pezizomycotina</taxon>
        <taxon>Leotiomycetes</taxon>
        <taxon>Leotiomycetes incertae sedis</taxon>
        <taxon>Scytalidium</taxon>
    </lineage>
</organism>
<dbReference type="PRINTS" id="PR00370">
    <property type="entry name" value="FMOXYGENASE"/>
</dbReference>
<proteinExistence type="inferred from homology"/>
<dbReference type="GO" id="GO:0050660">
    <property type="term" value="F:flavin adenine dinucleotide binding"/>
    <property type="evidence" value="ECO:0007669"/>
    <property type="project" value="InterPro"/>
</dbReference>
<dbReference type="InterPro" id="IPR036188">
    <property type="entry name" value="FAD/NAD-bd_sf"/>
</dbReference>
<dbReference type="Pfam" id="PF13450">
    <property type="entry name" value="NAD_binding_8"/>
    <property type="match status" value="1"/>
</dbReference>
<comment type="caution">
    <text evidence="3">The sequence shown here is derived from an EMBL/GenBank/DDBJ whole genome shotgun (WGS) entry which is preliminary data.</text>
</comment>
<reference evidence="3 4" key="1">
    <citation type="submission" date="2018-05" db="EMBL/GenBank/DDBJ databases">
        <title>Draft genome sequence of Scytalidium lignicola DSM 105466, a ubiquitous saprotrophic fungus.</title>
        <authorList>
            <person name="Buettner E."/>
            <person name="Gebauer A.M."/>
            <person name="Hofrichter M."/>
            <person name="Liers C."/>
            <person name="Kellner H."/>
        </authorList>
    </citation>
    <scope>NUCLEOTIDE SEQUENCE [LARGE SCALE GENOMIC DNA]</scope>
    <source>
        <strain evidence="3 4">DSM 105466</strain>
    </source>
</reference>
<dbReference type="AlphaFoldDB" id="A0A3E2H0R7"/>
<protein>
    <recommendedName>
        <fullName evidence="5">FAD/NAD(P)-binding domain-containing protein</fullName>
    </recommendedName>
</protein>
<dbReference type="EMBL" id="NCSJ02000232">
    <property type="protein sequence ID" value="RFU26931.1"/>
    <property type="molecule type" value="Genomic_DNA"/>
</dbReference>
<dbReference type="GO" id="GO:0016491">
    <property type="term" value="F:oxidoreductase activity"/>
    <property type="evidence" value="ECO:0007669"/>
    <property type="project" value="UniProtKB-KW"/>
</dbReference>
<keyword evidence="4" id="KW-1185">Reference proteome</keyword>
<dbReference type="GO" id="GO:0050661">
    <property type="term" value="F:NADP binding"/>
    <property type="evidence" value="ECO:0007669"/>
    <property type="project" value="InterPro"/>
</dbReference>
<evidence type="ECO:0008006" key="5">
    <source>
        <dbReference type="Google" id="ProtNLM"/>
    </source>
</evidence>
<evidence type="ECO:0000256" key="2">
    <source>
        <dbReference type="ARBA" id="ARBA00023002"/>
    </source>
</evidence>
<dbReference type="InterPro" id="IPR051209">
    <property type="entry name" value="FAD-bind_Monooxygenase_sf"/>
</dbReference>
<name>A0A3E2H0R7_SCYLI</name>
<dbReference type="PANTHER" id="PTHR42877">
    <property type="entry name" value="L-ORNITHINE N(5)-MONOOXYGENASE-RELATED"/>
    <property type="match status" value="1"/>
</dbReference>